<dbReference type="AlphaFoldDB" id="A0A8C5SUQ9"/>
<feature type="domain" description="Anillin homology" evidence="3">
    <location>
        <begin position="700"/>
        <end position="770"/>
    </location>
</feature>
<feature type="compositionally biased region" description="Polar residues" evidence="2">
    <location>
        <begin position="119"/>
        <end position="129"/>
    </location>
</feature>
<dbReference type="GO" id="GO:0005654">
    <property type="term" value="C:nucleoplasm"/>
    <property type="evidence" value="ECO:0007669"/>
    <property type="project" value="Ensembl"/>
</dbReference>
<dbReference type="GO" id="GO:0031106">
    <property type="term" value="P:septin ring organization"/>
    <property type="evidence" value="ECO:0007669"/>
    <property type="project" value="TreeGrafter"/>
</dbReference>
<dbReference type="PANTHER" id="PTHR21538:SF27">
    <property type="entry name" value="ANILLIN"/>
    <property type="match status" value="1"/>
</dbReference>
<reference evidence="5" key="2">
    <citation type="submission" date="2025-09" db="UniProtKB">
        <authorList>
            <consortium name="Ensembl"/>
        </authorList>
    </citation>
    <scope>IDENTIFICATION</scope>
</reference>
<feature type="coiled-coil region" evidence="1">
    <location>
        <begin position="618"/>
        <end position="688"/>
    </location>
</feature>
<sequence length="857" mass="94430">MDFFTTKLLERTRARRENLQKLMAGRSTAEVRNMAQTKRNREPLSEASNQSIQSNEEAKPSTKPSPSKRHCSDNAEISVSNSENMHPVNLSSINPVLPEMTPTSQFAASSSDTEEHNSTSELTSVSSVKTRMQKLAEQRRYLPENISIMPILSKECVISPPKQLNAVTDATIGRRGRLANLAATIGSWENDVSHPSAKQNNTQEQPGTTCFSKLSTTSGASARINSGSVKQDATSCPQVAVDKSAISGVLEGTNSSVTEASGITKSHSKETGVPNIKEKGNLNLSPASQHQHPTIEEQIQETHVQADHKDKPNTPGGSNIKLFLERFGEYTAQNPTIAREYRTPIITPNTKTIQEKLFRQNEASSASSLAQQFKQERERELKCIQGRSDWTNLWSAEKGDQPKKKPLEIKLNPFESSIVEYGSVSLELSQCGHYQKYEGVTRLLRIITSNLSKLKMNTIKVISDIFDEVLHEGGPDIEKLKKEMSITLETESDDEQEETLNISSMSLLTPLTEAVAVASPEIFASPSKSIVEGSTASDESPKSIRFQRMSVCRTESGSSIGSLSEERNLYSIDAYRSQRFKETDRPSMKQVIVRKEDISSRLEGKRNGNDQINIKQKLQELNNEINMQQTVIHQTSQALNCCIDEDHGRGSQEEAEAERLLLIATEKRAALLEELNKLKNKRLQSKKIKGDSTISRVSPCKGSVTLSEMRLPLKADFICNIQKADTANYYHIIMLKSGAENMVVTPLASTANSLCGDALSFSTTFTLQALHENPAVGKTKEGGEIATSSFVRQDLSHKRQYQTDGGYHPAAGPPWSSCPQKLQGSQEQHSRRAKSPCKVSRCSQAGGASDSSARLSA</sequence>
<dbReference type="GeneTree" id="ENSGT00390000008749"/>
<feature type="region of interest" description="Disordered" evidence="2">
    <location>
        <begin position="24"/>
        <end position="129"/>
    </location>
</feature>
<evidence type="ECO:0000313" key="6">
    <source>
        <dbReference type="Proteomes" id="UP000694406"/>
    </source>
</evidence>
<proteinExistence type="predicted"/>
<dbReference type="PANTHER" id="PTHR21538">
    <property type="entry name" value="ANILLIN/RHOTEKIN RTKN"/>
    <property type="match status" value="1"/>
</dbReference>
<feature type="domain" description="Anillin N-terminal" evidence="4">
    <location>
        <begin position="128"/>
        <end position="205"/>
    </location>
</feature>
<dbReference type="Pfam" id="PF16018">
    <property type="entry name" value="Anillin_N"/>
    <property type="match status" value="1"/>
</dbReference>
<evidence type="ECO:0000256" key="2">
    <source>
        <dbReference type="SAM" id="MobiDB-lite"/>
    </source>
</evidence>
<dbReference type="GO" id="GO:0003779">
    <property type="term" value="F:actin binding"/>
    <property type="evidence" value="ECO:0007669"/>
    <property type="project" value="Ensembl"/>
</dbReference>
<organism evidence="5 6">
    <name type="scientific">Laticauda laticaudata</name>
    <name type="common">Blue-ringed sea krait</name>
    <name type="synonym">Blue-lipped sea krait</name>
    <dbReference type="NCBI Taxonomy" id="8630"/>
    <lineage>
        <taxon>Eukaryota</taxon>
        <taxon>Metazoa</taxon>
        <taxon>Chordata</taxon>
        <taxon>Craniata</taxon>
        <taxon>Vertebrata</taxon>
        <taxon>Euteleostomi</taxon>
        <taxon>Lepidosauria</taxon>
        <taxon>Squamata</taxon>
        <taxon>Bifurcata</taxon>
        <taxon>Unidentata</taxon>
        <taxon>Episquamata</taxon>
        <taxon>Toxicofera</taxon>
        <taxon>Serpentes</taxon>
        <taxon>Colubroidea</taxon>
        <taxon>Elapidae</taxon>
        <taxon>Laticaudinae</taxon>
        <taxon>Laticauda</taxon>
    </lineage>
</organism>
<evidence type="ECO:0000313" key="5">
    <source>
        <dbReference type="Ensembl" id="ENSLLTP00000020965.1"/>
    </source>
</evidence>
<gene>
    <name evidence="5" type="primary">ANLN</name>
</gene>
<keyword evidence="6" id="KW-1185">Reference proteome</keyword>
<dbReference type="Ensembl" id="ENSLLTT00000021740.1">
    <property type="protein sequence ID" value="ENSLLTP00000020965.1"/>
    <property type="gene ID" value="ENSLLTG00000015656.1"/>
</dbReference>
<name>A0A8C5SUQ9_LATLA</name>
<dbReference type="InterPro" id="IPR031970">
    <property type="entry name" value="Anillin_N"/>
</dbReference>
<evidence type="ECO:0000256" key="1">
    <source>
        <dbReference type="SAM" id="Coils"/>
    </source>
</evidence>
<dbReference type="GO" id="GO:0030496">
    <property type="term" value="C:midbody"/>
    <property type="evidence" value="ECO:0007669"/>
    <property type="project" value="Ensembl"/>
</dbReference>
<dbReference type="GO" id="GO:1904172">
    <property type="term" value="P:positive regulation of bleb assembly"/>
    <property type="evidence" value="ECO:0007669"/>
    <property type="project" value="Ensembl"/>
</dbReference>
<dbReference type="GO" id="GO:0005826">
    <property type="term" value="C:actomyosin contractile ring"/>
    <property type="evidence" value="ECO:0007669"/>
    <property type="project" value="Ensembl"/>
</dbReference>
<evidence type="ECO:0000259" key="3">
    <source>
        <dbReference type="Pfam" id="PF08174"/>
    </source>
</evidence>
<dbReference type="GO" id="GO:0090521">
    <property type="term" value="P:podocyte cell migration"/>
    <property type="evidence" value="ECO:0007669"/>
    <property type="project" value="Ensembl"/>
</dbReference>
<dbReference type="GO" id="GO:0032059">
    <property type="term" value="C:bleb"/>
    <property type="evidence" value="ECO:0007669"/>
    <property type="project" value="Ensembl"/>
</dbReference>
<dbReference type="InterPro" id="IPR051364">
    <property type="entry name" value="Cytokinesis/Rho-signaling"/>
</dbReference>
<dbReference type="GO" id="GO:0000915">
    <property type="term" value="P:actomyosin contractile ring assembly"/>
    <property type="evidence" value="ECO:0007669"/>
    <property type="project" value="TreeGrafter"/>
</dbReference>
<feature type="compositionally biased region" description="Polar residues" evidence="2">
    <location>
        <begin position="46"/>
        <end position="55"/>
    </location>
</feature>
<dbReference type="Pfam" id="PF08174">
    <property type="entry name" value="Anillin"/>
    <property type="match status" value="1"/>
</dbReference>
<dbReference type="InterPro" id="IPR012966">
    <property type="entry name" value="AHD"/>
</dbReference>
<dbReference type="GO" id="GO:0000281">
    <property type="term" value="P:mitotic cytokinesis"/>
    <property type="evidence" value="ECO:0007669"/>
    <property type="project" value="Ensembl"/>
</dbReference>
<feature type="compositionally biased region" description="Polar residues" evidence="2">
    <location>
        <begin position="75"/>
        <end position="94"/>
    </location>
</feature>
<feature type="compositionally biased region" description="Polar residues" evidence="2">
    <location>
        <begin position="817"/>
        <end position="827"/>
    </location>
</feature>
<keyword evidence="1" id="KW-0175">Coiled coil</keyword>
<feature type="compositionally biased region" description="Polar residues" evidence="2">
    <location>
        <begin position="101"/>
        <end position="111"/>
    </location>
</feature>
<reference evidence="5" key="1">
    <citation type="submission" date="2025-08" db="UniProtKB">
        <authorList>
            <consortium name="Ensembl"/>
        </authorList>
    </citation>
    <scope>IDENTIFICATION</scope>
</reference>
<accession>A0A8C5SUQ9</accession>
<evidence type="ECO:0000259" key="4">
    <source>
        <dbReference type="Pfam" id="PF16018"/>
    </source>
</evidence>
<dbReference type="Proteomes" id="UP000694406">
    <property type="component" value="Unplaced"/>
</dbReference>
<protein>
    <submittedName>
        <fullName evidence="5">Anillin, actin binding protein</fullName>
    </submittedName>
</protein>
<feature type="region of interest" description="Disordered" evidence="2">
    <location>
        <begin position="801"/>
        <end position="857"/>
    </location>
</feature>